<proteinExistence type="predicted"/>
<dbReference type="EMBL" id="MW018138">
    <property type="protein sequence ID" value="QPB44347.1"/>
    <property type="molecule type" value="Genomic_DNA"/>
</dbReference>
<accession>A0A7S8BEJ2</accession>
<dbReference type="Gene3D" id="3.30.40.220">
    <property type="match status" value="2"/>
</dbReference>
<reference evidence="1 2" key="1">
    <citation type="submission" date="2020-09" db="EMBL/GenBank/DDBJ databases">
        <authorList>
            <person name="Zhang R."/>
            <person name="Garcia K."/>
            <person name="Ogata H."/>
        </authorList>
    </citation>
    <scope>NUCLEOTIDE SEQUENCE [LARGE SCALE GENOMIC DNA]</scope>
    <source>
        <strain evidence="2">stheno</strain>
    </source>
</reference>
<keyword evidence="1" id="KW-0255">Endonuclease</keyword>
<sequence>MIRDDDGSDGDSHDPLLDVVCAWGTKRKRDEVTGDSNVPAIPVVRSLEYFPDARLAPDVQATFQERHRITSLPRKRNTPLPRDWDRRTIVEYRRWWDRQRRHPERLKRLKVDDPERYARYRQTCARAEKRWKAKPESLPVMQAQWSGSNKKIYNQSPAGRWRALKNSARQRNIEVSIIKEVAFKLFVSACHYCGRVPDEKRLNGIDRIDSEGPYEERNIVSSCHKCNKVKSDMTVVEFLALATAVHSYQTEGVPRATNHGRAKPDTIERKVATYHRNATLRGLAFELQVDEVRELLEGACAYCGVPEANGIDRADSDRDYCASNCVSACFHCNGAKWDIPAEEFISLMSRVCENGQAIIGH</sequence>
<dbReference type="Proteomes" id="UP001162098">
    <property type="component" value="Segment"/>
</dbReference>
<dbReference type="GO" id="GO:0004519">
    <property type="term" value="F:endonuclease activity"/>
    <property type="evidence" value="ECO:0007669"/>
    <property type="project" value="UniProtKB-KW"/>
</dbReference>
<name>A0A7S8BEJ2_9VIRU</name>
<evidence type="ECO:0000313" key="2">
    <source>
        <dbReference type="Proteomes" id="UP001162098"/>
    </source>
</evidence>
<protein>
    <submittedName>
        <fullName evidence="1">HNH endonuclease</fullName>
    </submittedName>
</protein>
<keyword evidence="1" id="KW-0540">Nuclease</keyword>
<keyword evidence="2" id="KW-1185">Reference proteome</keyword>
<evidence type="ECO:0000313" key="1">
    <source>
        <dbReference type="EMBL" id="QPB44347.1"/>
    </source>
</evidence>
<organism evidence="1 2">
    <name type="scientific">Medusavirus stheno T3</name>
    <dbReference type="NCBI Taxonomy" id="3069717"/>
    <lineage>
        <taxon>Viruses</taxon>
        <taxon>Varidnaviria</taxon>
        <taxon>Bamfordvirae</taxon>
        <taxon>Nucleocytoviricota</taxon>
        <taxon>Megaviricetes</taxon>
        <taxon>Mamonoviridae</taxon>
        <taxon>Medusavirus</taxon>
        <taxon>Medusavirus sthenus</taxon>
    </lineage>
</organism>
<dbReference type="KEGG" id="vg:80543543"/>
<keyword evidence="1" id="KW-0378">Hydrolase</keyword>